<keyword evidence="2" id="KW-0460">Magnesium</keyword>
<dbReference type="PIRSF" id="PIRSF006755">
    <property type="entry name" value="DTB_synth"/>
    <property type="match status" value="1"/>
</dbReference>
<keyword evidence="4" id="KW-1185">Reference proteome</keyword>
<protein>
    <recommendedName>
        <fullName evidence="2">ATP-dependent dethiobiotin synthetase BioD</fullName>
        <ecNumber evidence="2">6.3.3.3</ecNumber>
    </recommendedName>
    <alternativeName>
        <fullName evidence="2">DTB synthetase</fullName>
        <shortName evidence="2">DTBS</shortName>
    </alternativeName>
    <alternativeName>
        <fullName evidence="2">Dethiobiotin synthase</fullName>
    </alternativeName>
</protein>
<dbReference type="CDD" id="cd03109">
    <property type="entry name" value="DTBS"/>
    <property type="match status" value="1"/>
</dbReference>
<keyword evidence="2" id="KW-0963">Cytoplasm</keyword>
<dbReference type="InterPro" id="IPR027417">
    <property type="entry name" value="P-loop_NTPase"/>
</dbReference>
<dbReference type="GO" id="GO:0004141">
    <property type="term" value="F:dethiobiotin synthase activity"/>
    <property type="evidence" value="ECO:0007669"/>
    <property type="project" value="UniProtKB-EC"/>
</dbReference>
<dbReference type="EC" id="6.3.3.3" evidence="2"/>
<comment type="similarity">
    <text evidence="2">Belongs to the dethiobiotin synthetase family.</text>
</comment>
<comment type="function">
    <text evidence="2">Catalyzes a mechanistically unusual reaction, the ATP-dependent insertion of CO2 between the N7 and N8 nitrogen atoms of 7,8-diaminopelargonic acid (DAPA, also called 7,8-diammoniononanoate) to form a ureido ring.</text>
</comment>
<keyword evidence="2" id="KW-0067">ATP-binding</keyword>
<dbReference type="Proteomes" id="UP001257914">
    <property type="component" value="Unassembled WGS sequence"/>
</dbReference>
<keyword evidence="2" id="KW-0547">Nucleotide-binding</keyword>
<feature type="binding site" evidence="2">
    <location>
        <position position="69"/>
    </location>
    <ligand>
        <name>Mg(2+)</name>
        <dbReference type="ChEBI" id="CHEBI:18420"/>
    </ligand>
</feature>
<dbReference type="Pfam" id="PF13500">
    <property type="entry name" value="AAA_26"/>
    <property type="match status" value="1"/>
</dbReference>
<accession>A0ABU3QWN1</accession>
<keyword evidence="2" id="KW-0479">Metal-binding</keyword>
<keyword evidence="2 3" id="KW-0436">Ligase</keyword>
<reference evidence="3 4" key="1">
    <citation type="submission" date="2023-10" db="EMBL/GenBank/DDBJ databases">
        <title>Psychrosphaera aquimaarina strain SW33 isolated from seawater.</title>
        <authorList>
            <person name="Bayburt H."/>
            <person name="Kim J.M."/>
            <person name="Choi B.J."/>
            <person name="Jeon C.O."/>
        </authorList>
    </citation>
    <scope>NUCLEOTIDE SEQUENCE [LARGE SCALE GENOMIC DNA]</scope>
    <source>
        <strain evidence="3 4">KCTC 52743</strain>
    </source>
</reference>
<organism evidence="3 4">
    <name type="scientific">Psychrosphaera aquimarina</name>
    <dbReference type="NCBI Taxonomy" id="2044854"/>
    <lineage>
        <taxon>Bacteria</taxon>
        <taxon>Pseudomonadati</taxon>
        <taxon>Pseudomonadota</taxon>
        <taxon>Gammaproteobacteria</taxon>
        <taxon>Alteromonadales</taxon>
        <taxon>Pseudoalteromonadaceae</taxon>
        <taxon>Psychrosphaera</taxon>
    </lineage>
</organism>
<comment type="caution">
    <text evidence="2">Lacks conserved residue(s) required for the propagation of feature annotation.</text>
</comment>
<comment type="pathway">
    <text evidence="2">Cofactor biosynthesis; biotin biosynthesis; biotin from 7,8-diaminononanoate: step 1/2.</text>
</comment>
<feature type="binding site" evidence="2">
    <location>
        <position position="25"/>
    </location>
    <ligand>
        <name>Mg(2+)</name>
        <dbReference type="ChEBI" id="CHEBI:18420"/>
    </ligand>
</feature>
<dbReference type="NCBIfam" id="TIGR00347">
    <property type="entry name" value="bioD"/>
    <property type="match status" value="1"/>
</dbReference>
<evidence type="ECO:0000313" key="3">
    <source>
        <dbReference type="EMBL" id="MDU0111829.1"/>
    </source>
</evidence>
<comment type="caution">
    <text evidence="3">The sequence shown here is derived from an EMBL/GenBank/DDBJ whole genome shotgun (WGS) entry which is preliminary data.</text>
</comment>
<proteinExistence type="inferred from homology"/>
<comment type="subunit">
    <text evidence="2">Homodimer.</text>
</comment>
<feature type="binding site" evidence="2">
    <location>
        <position position="130"/>
    </location>
    <ligand>
        <name>Mg(2+)</name>
        <dbReference type="ChEBI" id="CHEBI:18420"/>
    </ligand>
</feature>
<name>A0ABU3QWN1_9GAMM</name>
<evidence type="ECO:0000256" key="2">
    <source>
        <dbReference type="HAMAP-Rule" id="MF_00336"/>
    </source>
</evidence>
<feature type="binding site" evidence="2">
    <location>
        <begin position="21"/>
        <end position="26"/>
    </location>
    <ligand>
        <name>ATP</name>
        <dbReference type="ChEBI" id="CHEBI:30616"/>
    </ligand>
</feature>
<dbReference type="HAMAP" id="MF_00336">
    <property type="entry name" value="BioD"/>
    <property type="match status" value="1"/>
</dbReference>
<dbReference type="PANTHER" id="PTHR43210">
    <property type="entry name" value="DETHIOBIOTIN SYNTHETASE"/>
    <property type="match status" value="1"/>
</dbReference>
<gene>
    <name evidence="2 3" type="primary">bioD</name>
    <name evidence="3" type="ORF">RT723_02145</name>
</gene>
<dbReference type="InterPro" id="IPR004472">
    <property type="entry name" value="DTB_synth_BioD"/>
</dbReference>
<comment type="catalytic activity">
    <reaction evidence="2">
        <text>(7R,8S)-7,8-diammoniononanoate + CO2 + ATP = (4R,5S)-dethiobiotin + ADP + phosphate + 3 H(+)</text>
        <dbReference type="Rhea" id="RHEA:15805"/>
        <dbReference type="ChEBI" id="CHEBI:15378"/>
        <dbReference type="ChEBI" id="CHEBI:16526"/>
        <dbReference type="ChEBI" id="CHEBI:30616"/>
        <dbReference type="ChEBI" id="CHEBI:43474"/>
        <dbReference type="ChEBI" id="CHEBI:149469"/>
        <dbReference type="ChEBI" id="CHEBI:149473"/>
        <dbReference type="ChEBI" id="CHEBI:456216"/>
        <dbReference type="EC" id="6.3.3.3"/>
    </reaction>
</comment>
<evidence type="ECO:0000256" key="1">
    <source>
        <dbReference type="ARBA" id="ARBA00022756"/>
    </source>
</evidence>
<dbReference type="SUPFAM" id="SSF52540">
    <property type="entry name" value="P-loop containing nucleoside triphosphate hydrolases"/>
    <property type="match status" value="1"/>
</dbReference>
<comment type="cofactor">
    <cofactor evidence="2">
        <name>Mg(2+)</name>
        <dbReference type="ChEBI" id="CHEBI:18420"/>
    </cofactor>
</comment>
<comment type="subcellular location">
    <subcellularLocation>
        <location evidence="2">Cytoplasm</location>
    </subcellularLocation>
</comment>
<keyword evidence="1 2" id="KW-0093">Biotin biosynthesis</keyword>
<evidence type="ECO:0000313" key="4">
    <source>
        <dbReference type="Proteomes" id="UP001257914"/>
    </source>
</evidence>
<sequence>MNISTLFNQHKTIFITGTDTEVGKTFCASLMVKALLKDNLDIFPFKPISAGTQYYPELEASNNTMANEDAVCLYNAVQRRYSLDQINPIVFDQPIAPHIAAKMAQQALDFNRLDIAYKGIKDLGEVQLIEGAGGWHLPLNDSELLSEWVAQHQLPVIMVVGVKLGCLNHALLTAQAIEQSGCNLIGWIANYIEGDSDIAKQNVAFIKQKLNAPLIHSVQQGQTELV</sequence>
<feature type="active site" evidence="2">
    <location>
        <position position="46"/>
    </location>
</feature>
<dbReference type="RefSeq" id="WP_315945715.1">
    <property type="nucleotide sequence ID" value="NZ_JAWCUA010000001.1"/>
</dbReference>
<dbReference type="EMBL" id="JAWCUA010000001">
    <property type="protein sequence ID" value="MDU0111829.1"/>
    <property type="molecule type" value="Genomic_DNA"/>
</dbReference>
<dbReference type="Gene3D" id="3.40.50.300">
    <property type="entry name" value="P-loop containing nucleotide triphosphate hydrolases"/>
    <property type="match status" value="1"/>
</dbReference>
<feature type="binding site" evidence="2">
    <location>
        <begin position="130"/>
        <end position="133"/>
    </location>
    <ligand>
        <name>ATP</name>
        <dbReference type="ChEBI" id="CHEBI:30616"/>
    </ligand>
</feature>
<dbReference type="PANTHER" id="PTHR43210:SF5">
    <property type="entry name" value="DETHIOBIOTIN SYNTHETASE"/>
    <property type="match status" value="1"/>
</dbReference>
<feature type="binding site" evidence="2">
    <location>
        <position position="69"/>
    </location>
    <ligand>
        <name>ATP</name>
        <dbReference type="ChEBI" id="CHEBI:30616"/>
    </ligand>
</feature>